<keyword evidence="3" id="KW-1185">Reference proteome</keyword>
<dbReference type="EMBL" id="JASMQC010000004">
    <property type="protein sequence ID" value="KAK1945843.1"/>
    <property type="molecule type" value="Genomic_DNA"/>
</dbReference>
<comment type="caution">
    <text evidence="2">The sequence shown here is derived from an EMBL/GenBank/DDBJ whole genome shotgun (WGS) entry which is preliminary data.</text>
</comment>
<feature type="region of interest" description="Disordered" evidence="1">
    <location>
        <begin position="49"/>
        <end position="76"/>
    </location>
</feature>
<dbReference type="AlphaFoldDB" id="A0AAD9GXG1"/>
<accession>A0AAD9GXG1</accession>
<proteinExistence type="predicted"/>
<dbReference type="Proteomes" id="UP001259832">
    <property type="component" value="Unassembled WGS sequence"/>
</dbReference>
<sequence length="90" mass="9693">MKELAGVMNGVGSRVQVYACNLLDAEMDRLIGSTSAELDFCRVGAGREVRPVPSRNGKASPTPPMCPPRAAAPTPKTLTFADSDRRFAWK</sequence>
<protein>
    <submittedName>
        <fullName evidence="2">Uncharacterized protein</fullName>
    </submittedName>
</protein>
<evidence type="ECO:0000256" key="1">
    <source>
        <dbReference type="SAM" id="MobiDB-lite"/>
    </source>
</evidence>
<organism evidence="2 3">
    <name type="scientific">Phytophthora citrophthora</name>
    <dbReference type="NCBI Taxonomy" id="4793"/>
    <lineage>
        <taxon>Eukaryota</taxon>
        <taxon>Sar</taxon>
        <taxon>Stramenopiles</taxon>
        <taxon>Oomycota</taxon>
        <taxon>Peronosporomycetes</taxon>
        <taxon>Peronosporales</taxon>
        <taxon>Peronosporaceae</taxon>
        <taxon>Phytophthora</taxon>
    </lineage>
</organism>
<reference evidence="2" key="1">
    <citation type="submission" date="2023-08" db="EMBL/GenBank/DDBJ databases">
        <title>Reference Genome Resource for the Citrus Pathogen Phytophthora citrophthora.</title>
        <authorList>
            <person name="Moller H."/>
            <person name="Coetzee B."/>
            <person name="Rose L.J."/>
            <person name="Van Niekerk J.M."/>
        </authorList>
    </citation>
    <scope>NUCLEOTIDE SEQUENCE</scope>
    <source>
        <strain evidence="2">STE-U-9442</strain>
    </source>
</reference>
<name>A0AAD9GXG1_9STRA</name>
<evidence type="ECO:0000313" key="2">
    <source>
        <dbReference type="EMBL" id="KAK1945843.1"/>
    </source>
</evidence>
<evidence type="ECO:0000313" key="3">
    <source>
        <dbReference type="Proteomes" id="UP001259832"/>
    </source>
</evidence>
<gene>
    <name evidence="2" type="ORF">P3T76_002891</name>
</gene>